<keyword evidence="2" id="KW-1003">Cell membrane</keyword>
<protein>
    <submittedName>
        <fullName evidence="7">Lysylphosphatidylglycerol synthase domain-containing protein</fullName>
    </submittedName>
</protein>
<feature type="transmembrane region" description="Helical" evidence="6">
    <location>
        <begin position="21"/>
        <end position="39"/>
    </location>
</feature>
<reference evidence="8" key="1">
    <citation type="journal article" date="2019" name="Int. J. Syst. Evol. Microbiol.">
        <title>The Global Catalogue of Microorganisms (GCM) 10K type strain sequencing project: providing services to taxonomists for standard genome sequencing and annotation.</title>
        <authorList>
            <consortium name="The Broad Institute Genomics Platform"/>
            <consortium name="The Broad Institute Genome Sequencing Center for Infectious Disease"/>
            <person name="Wu L."/>
            <person name="Ma J."/>
        </authorList>
    </citation>
    <scope>NUCLEOTIDE SEQUENCE [LARGE SCALE GENOMIC DNA]</scope>
    <source>
        <strain evidence="8">NBRC 111368</strain>
    </source>
</reference>
<keyword evidence="3 6" id="KW-0812">Transmembrane</keyword>
<evidence type="ECO:0000256" key="4">
    <source>
        <dbReference type="ARBA" id="ARBA00022989"/>
    </source>
</evidence>
<feature type="transmembrane region" description="Helical" evidence="6">
    <location>
        <begin position="246"/>
        <end position="265"/>
    </location>
</feature>
<dbReference type="RefSeq" id="WP_132446465.1">
    <property type="nucleotide sequence ID" value="NZ_JBHSWA010000003.1"/>
</dbReference>
<accession>A0ABW1Z398</accession>
<comment type="caution">
    <text evidence="7">The sequence shown here is derived from an EMBL/GenBank/DDBJ whole genome shotgun (WGS) entry which is preliminary data.</text>
</comment>
<dbReference type="PANTHER" id="PTHR39087:SF2">
    <property type="entry name" value="UPF0104 MEMBRANE PROTEIN MJ1595"/>
    <property type="match status" value="1"/>
</dbReference>
<feature type="transmembrane region" description="Helical" evidence="6">
    <location>
        <begin position="213"/>
        <end position="234"/>
    </location>
</feature>
<evidence type="ECO:0000256" key="3">
    <source>
        <dbReference type="ARBA" id="ARBA00022692"/>
    </source>
</evidence>
<evidence type="ECO:0000256" key="1">
    <source>
        <dbReference type="ARBA" id="ARBA00004651"/>
    </source>
</evidence>
<evidence type="ECO:0000256" key="2">
    <source>
        <dbReference type="ARBA" id="ARBA00022475"/>
    </source>
</evidence>
<dbReference type="Proteomes" id="UP001596403">
    <property type="component" value="Unassembled WGS sequence"/>
</dbReference>
<gene>
    <name evidence="7" type="ORF">ACFQAU_18645</name>
</gene>
<keyword evidence="5 6" id="KW-0472">Membrane</keyword>
<evidence type="ECO:0000256" key="5">
    <source>
        <dbReference type="ARBA" id="ARBA00023136"/>
    </source>
</evidence>
<proteinExistence type="predicted"/>
<keyword evidence="4 6" id="KW-1133">Transmembrane helix</keyword>
<comment type="subcellular location">
    <subcellularLocation>
        <location evidence="1">Cell membrane</location>
        <topology evidence="1">Multi-pass membrane protein</topology>
    </subcellularLocation>
</comment>
<sequence length="329" mass="35248">MAADDRPQKQDRKPAYKRRRWLGYIIAVVLAALALYLLYQTLSRYDWPDLVDAVTAVSWARLFAALGFSVLSYLALTSFDWLALQYVGCPLDYRKVAIASFASLSIGHSLGLAALSSGAIRYRYYTRWGLGRADVAQLIVFCGATVGLGLAALGGIALLVAPEIAINALGLSPGVVMLMALVTLACPVLYLGMAAFATGEIHIRGHKLAMPKLWLAVAQCVIGPLNFVFVAAALHQTVLSVAEISYFPVVAAYVSANVATIVSHVPGGLGVIEAVLTYLLPGQALIGAILVFRFVYFLIPLCAGLVVLGVSELFFSRTGSRRATRDHSL</sequence>
<dbReference type="Pfam" id="PF03706">
    <property type="entry name" value="LPG_synthase_TM"/>
    <property type="match status" value="1"/>
</dbReference>
<feature type="transmembrane region" description="Helical" evidence="6">
    <location>
        <begin position="168"/>
        <end position="193"/>
    </location>
</feature>
<evidence type="ECO:0000313" key="8">
    <source>
        <dbReference type="Proteomes" id="UP001596403"/>
    </source>
</evidence>
<feature type="transmembrane region" description="Helical" evidence="6">
    <location>
        <begin position="135"/>
        <end position="161"/>
    </location>
</feature>
<feature type="transmembrane region" description="Helical" evidence="6">
    <location>
        <begin position="285"/>
        <end position="315"/>
    </location>
</feature>
<organism evidence="7 8">
    <name type="scientific">Sulfitobacter profundi</name>
    <dbReference type="NCBI Taxonomy" id="2679961"/>
    <lineage>
        <taxon>Bacteria</taxon>
        <taxon>Pseudomonadati</taxon>
        <taxon>Pseudomonadota</taxon>
        <taxon>Alphaproteobacteria</taxon>
        <taxon>Rhodobacterales</taxon>
        <taxon>Roseobacteraceae</taxon>
        <taxon>Sulfitobacter</taxon>
    </lineage>
</organism>
<dbReference type="InterPro" id="IPR022791">
    <property type="entry name" value="L-PG_synthase/AglD"/>
</dbReference>
<dbReference type="PANTHER" id="PTHR39087">
    <property type="entry name" value="UPF0104 MEMBRANE PROTEIN MJ1595"/>
    <property type="match status" value="1"/>
</dbReference>
<dbReference type="EMBL" id="JBHSWA010000003">
    <property type="protein sequence ID" value="MFC6643425.1"/>
    <property type="molecule type" value="Genomic_DNA"/>
</dbReference>
<evidence type="ECO:0000256" key="6">
    <source>
        <dbReference type="SAM" id="Phobius"/>
    </source>
</evidence>
<name>A0ABW1Z398_9RHOB</name>
<feature type="transmembrane region" description="Helical" evidence="6">
    <location>
        <begin position="96"/>
        <end position="115"/>
    </location>
</feature>
<keyword evidence="8" id="KW-1185">Reference proteome</keyword>
<evidence type="ECO:0000313" key="7">
    <source>
        <dbReference type="EMBL" id="MFC6643425.1"/>
    </source>
</evidence>